<dbReference type="InterPro" id="IPR001638">
    <property type="entry name" value="Solute-binding_3/MltF_N"/>
</dbReference>
<dbReference type="PANTHER" id="PTHR35936:SF25">
    <property type="entry name" value="ABC TRANSPORTER SUBSTRATE-BINDING PROTEIN"/>
    <property type="match status" value="1"/>
</dbReference>
<dbReference type="Gene3D" id="3.40.190.10">
    <property type="entry name" value="Periplasmic binding protein-like II"/>
    <property type="match status" value="2"/>
</dbReference>
<organism evidence="3 4">
    <name type="scientific">Kordiimonas lacus</name>
    <dbReference type="NCBI Taxonomy" id="637679"/>
    <lineage>
        <taxon>Bacteria</taxon>
        <taxon>Pseudomonadati</taxon>
        <taxon>Pseudomonadota</taxon>
        <taxon>Alphaproteobacteria</taxon>
        <taxon>Kordiimonadales</taxon>
        <taxon>Kordiimonadaceae</taxon>
        <taxon>Kordiimonas</taxon>
    </lineage>
</organism>
<proteinExistence type="predicted"/>
<keyword evidence="4" id="KW-1185">Reference proteome</keyword>
<evidence type="ECO:0000259" key="2">
    <source>
        <dbReference type="Pfam" id="PF00497"/>
    </source>
</evidence>
<name>A0A1G6Y805_9PROT</name>
<evidence type="ECO:0000313" key="3">
    <source>
        <dbReference type="EMBL" id="SDD86480.1"/>
    </source>
</evidence>
<gene>
    <name evidence="3" type="ORF">SAMN04488071_1520</name>
</gene>
<dbReference type="AlphaFoldDB" id="A0A1G6Y805"/>
<dbReference type="Pfam" id="PF00497">
    <property type="entry name" value="SBP_bac_3"/>
    <property type="match status" value="1"/>
</dbReference>
<dbReference type="EMBL" id="FNAK01000003">
    <property type="protein sequence ID" value="SDD86480.1"/>
    <property type="molecule type" value="Genomic_DNA"/>
</dbReference>
<dbReference type="Proteomes" id="UP000183685">
    <property type="component" value="Unassembled WGS sequence"/>
</dbReference>
<evidence type="ECO:0000313" key="4">
    <source>
        <dbReference type="Proteomes" id="UP000183685"/>
    </source>
</evidence>
<reference evidence="3 4" key="1">
    <citation type="submission" date="2016-10" db="EMBL/GenBank/DDBJ databases">
        <authorList>
            <person name="de Groot N.N."/>
        </authorList>
    </citation>
    <scope>NUCLEOTIDE SEQUENCE [LARGE SCALE GENOMIC DNA]</scope>
    <source>
        <strain evidence="3 4">CGMCC 1.9109</strain>
    </source>
</reference>
<dbReference type="OrthoDB" id="6192933at2"/>
<dbReference type="RefSeq" id="WP_068302283.1">
    <property type="nucleotide sequence ID" value="NZ_FNAK01000003.1"/>
</dbReference>
<dbReference type="PANTHER" id="PTHR35936">
    <property type="entry name" value="MEMBRANE-BOUND LYTIC MUREIN TRANSGLYCOSYLASE F"/>
    <property type="match status" value="1"/>
</dbReference>
<dbReference type="STRING" id="637679.GCA_001550055_01201"/>
<protein>
    <submittedName>
        <fullName evidence="3">ABC-type amino acid transport substrate-binding protein</fullName>
    </submittedName>
</protein>
<feature type="domain" description="Solute-binding protein family 3/N-terminal" evidence="2">
    <location>
        <begin position="44"/>
        <end position="183"/>
    </location>
</feature>
<sequence length="251" mass="27188">MVTSVTRKLLGTAALLIALLVLLTVADEVFADSRPILKVSTIPLPPIVTIAPDTGHISGLAVESVRQMAQACGADVEFIAPPAWSRALAMAREGTTDALIPTNFSQERTEFFDFHPHALLDLGPALMVRADSAVQDFLGLEQLRGRRIAIQQNILIEPKFDAFIRSDAVDLIIRGNAKSLVAELLTGRVEFIADSKAVLEHYLGETGVLKRVRTLEPPIGSAPQHLAFSKKRSLAFAADTKLFKCLMAAKP</sequence>
<accession>A0A1G6Y805</accession>
<keyword evidence="1" id="KW-0732">Signal</keyword>
<dbReference type="SUPFAM" id="SSF53850">
    <property type="entry name" value="Periplasmic binding protein-like II"/>
    <property type="match status" value="1"/>
</dbReference>
<evidence type="ECO:0000256" key="1">
    <source>
        <dbReference type="ARBA" id="ARBA00022729"/>
    </source>
</evidence>